<dbReference type="InterPro" id="IPR036291">
    <property type="entry name" value="NAD(P)-bd_dom_sf"/>
</dbReference>
<dbReference type="Pfam" id="PF00742">
    <property type="entry name" value="Homoserine_dh"/>
    <property type="match status" value="1"/>
</dbReference>
<dbReference type="SUPFAM" id="SSF51735">
    <property type="entry name" value="NAD(P)-binding Rossmann-fold domains"/>
    <property type="match status" value="1"/>
</dbReference>
<dbReference type="GO" id="GO:0004412">
    <property type="term" value="F:homoserine dehydrogenase activity"/>
    <property type="evidence" value="ECO:0007669"/>
    <property type="project" value="UniProtKB-EC"/>
</dbReference>
<evidence type="ECO:0000256" key="9">
    <source>
        <dbReference type="ARBA" id="ARBA00023167"/>
    </source>
</evidence>
<evidence type="ECO:0000256" key="4">
    <source>
        <dbReference type="ARBA" id="ARBA00013213"/>
    </source>
</evidence>
<dbReference type="GO" id="GO:0009086">
    <property type="term" value="P:methionine biosynthetic process"/>
    <property type="evidence" value="ECO:0007669"/>
    <property type="project" value="UniProtKB-KW"/>
</dbReference>
<comment type="catalytic activity">
    <reaction evidence="12">
        <text>L-homoserine + NADP(+) = L-aspartate 4-semialdehyde + NADPH + H(+)</text>
        <dbReference type="Rhea" id="RHEA:15761"/>
        <dbReference type="ChEBI" id="CHEBI:15378"/>
        <dbReference type="ChEBI" id="CHEBI:57476"/>
        <dbReference type="ChEBI" id="CHEBI:57783"/>
        <dbReference type="ChEBI" id="CHEBI:58349"/>
        <dbReference type="ChEBI" id="CHEBI:537519"/>
        <dbReference type="EC" id="1.1.1.3"/>
    </reaction>
</comment>
<evidence type="ECO:0000256" key="11">
    <source>
        <dbReference type="PIRSR" id="PIRSR036497-2"/>
    </source>
</evidence>
<keyword evidence="8 12" id="KW-0560">Oxidoreductase</keyword>
<feature type="binding site" evidence="11">
    <location>
        <position position="211"/>
    </location>
    <ligand>
        <name>L-homoserine</name>
        <dbReference type="ChEBI" id="CHEBI:57476"/>
    </ligand>
</feature>
<gene>
    <name evidence="16" type="ordered locus">Tlie_0421</name>
</gene>
<keyword evidence="9 12" id="KW-0486">Methionine biosynthesis</keyword>
<feature type="domain" description="Homoserine dehydrogenase catalytic" evidence="14">
    <location>
        <begin position="159"/>
        <end position="336"/>
    </location>
</feature>
<evidence type="ECO:0000256" key="3">
    <source>
        <dbReference type="ARBA" id="ARBA00006753"/>
    </source>
</evidence>
<dbReference type="EMBL" id="CP003096">
    <property type="protein sequence ID" value="AER66156.1"/>
    <property type="molecule type" value="Genomic_DNA"/>
</dbReference>
<dbReference type="PROSITE" id="PS01042">
    <property type="entry name" value="HOMOSER_DHGENASE"/>
    <property type="match status" value="1"/>
</dbReference>
<evidence type="ECO:0000256" key="7">
    <source>
        <dbReference type="ARBA" id="ARBA00022697"/>
    </source>
</evidence>
<dbReference type="Proteomes" id="UP000005868">
    <property type="component" value="Chromosome"/>
</dbReference>
<evidence type="ECO:0000259" key="15">
    <source>
        <dbReference type="Pfam" id="PF03447"/>
    </source>
</evidence>
<keyword evidence="11 12" id="KW-0521">NADP</keyword>
<dbReference type="InterPro" id="IPR022697">
    <property type="entry name" value="HDH_short"/>
</dbReference>
<dbReference type="GO" id="GO:0009088">
    <property type="term" value="P:threonine biosynthetic process"/>
    <property type="evidence" value="ECO:0007669"/>
    <property type="project" value="UniProtKB-UniPathway"/>
</dbReference>
<dbReference type="Pfam" id="PF03447">
    <property type="entry name" value="NAD_binding_3"/>
    <property type="match status" value="1"/>
</dbReference>
<dbReference type="eggNOG" id="COG0460">
    <property type="taxonomic scope" value="Bacteria"/>
</dbReference>
<protein>
    <recommendedName>
        <fullName evidence="5 12">Homoserine dehydrogenase</fullName>
        <ecNumber evidence="4 12">1.1.1.3</ecNumber>
    </recommendedName>
</protein>
<dbReference type="Gene3D" id="3.30.360.10">
    <property type="entry name" value="Dihydrodipicolinate Reductase, domain 2"/>
    <property type="match status" value="1"/>
</dbReference>
<dbReference type="OrthoDB" id="1878at2"/>
<dbReference type="AlphaFoldDB" id="G7V7J4"/>
<evidence type="ECO:0000256" key="2">
    <source>
        <dbReference type="ARBA" id="ARBA00005062"/>
    </source>
</evidence>
<dbReference type="KEGG" id="tli:Tlie_0421"/>
<reference evidence="16 17" key="2">
    <citation type="journal article" date="2012" name="Stand. Genomic Sci.">
        <title>Genome sequence of the moderately thermophilic, amino-acid-degrading and sulfur-reducing bacterium Thermovirga lienii type strain (Cas60314(T)).</title>
        <authorList>
            <person name="Goker M."/>
            <person name="Saunders E."/>
            <person name="Lapidus A."/>
            <person name="Nolan M."/>
            <person name="Lucas S."/>
            <person name="Hammon N."/>
            <person name="Deshpande S."/>
            <person name="Cheng J.F."/>
            <person name="Han C."/>
            <person name="Tapia R."/>
            <person name="Goodwin L.A."/>
            <person name="Pitluck S."/>
            <person name="Liolios K."/>
            <person name="Mavromatis K."/>
            <person name="Pagani I."/>
            <person name="Ivanova N."/>
            <person name="Mikhailova N."/>
            <person name="Pati A."/>
            <person name="Chen A."/>
            <person name="Palaniappan K."/>
            <person name="Land M."/>
            <person name="Chang Y.J."/>
            <person name="Jeffries C.D."/>
            <person name="Brambilla E.M."/>
            <person name="Rohde M."/>
            <person name="Spring S."/>
            <person name="Detter J.C."/>
            <person name="Woyke T."/>
            <person name="Bristow J."/>
            <person name="Eisen J.A."/>
            <person name="Markowitz V."/>
            <person name="Hugenholtz P."/>
            <person name="Kyrpides N.C."/>
            <person name="Klenk H.P."/>
        </authorList>
    </citation>
    <scope>NUCLEOTIDE SEQUENCE [LARGE SCALE GENOMIC DNA]</scope>
    <source>
        <strain evidence="17">ATCC BAA-1197 / DSM 17291 / Cas60314</strain>
    </source>
</reference>
<dbReference type="GO" id="GO:0050661">
    <property type="term" value="F:NADP binding"/>
    <property type="evidence" value="ECO:0007669"/>
    <property type="project" value="InterPro"/>
</dbReference>
<evidence type="ECO:0000256" key="1">
    <source>
        <dbReference type="ARBA" id="ARBA00005056"/>
    </source>
</evidence>
<evidence type="ECO:0000256" key="10">
    <source>
        <dbReference type="PIRSR" id="PIRSR036497-1"/>
    </source>
</evidence>
<dbReference type="SUPFAM" id="SSF55347">
    <property type="entry name" value="Glyceraldehyde-3-phosphate dehydrogenase-like, C-terminal domain"/>
    <property type="match status" value="1"/>
</dbReference>
<keyword evidence="17" id="KW-1185">Reference proteome</keyword>
<evidence type="ECO:0000256" key="12">
    <source>
        <dbReference type="RuleBase" id="RU000579"/>
    </source>
</evidence>
<evidence type="ECO:0000256" key="8">
    <source>
        <dbReference type="ARBA" id="ARBA00023002"/>
    </source>
</evidence>
<dbReference type="UniPathway" id="UPA00050">
    <property type="reaction ID" value="UER00063"/>
</dbReference>
<feature type="domain" description="Aspartate/homoserine dehydrogenase NAD-binding" evidence="15">
    <location>
        <begin position="7"/>
        <end position="150"/>
    </location>
</feature>
<feature type="binding site" evidence="11">
    <location>
        <begin position="7"/>
        <end position="12"/>
    </location>
    <ligand>
        <name>NADP(+)</name>
        <dbReference type="ChEBI" id="CHEBI:58349"/>
    </ligand>
</feature>
<dbReference type="PIRSF" id="PIRSF036497">
    <property type="entry name" value="HDH_short"/>
    <property type="match status" value="1"/>
</dbReference>
<sequence length="348" mass="37401">MDILLLGFGAVGRAFCELLEERSSSLRKVLPKGEEIRVVGIGTRTRGCLYKSNGLPLSAVLDWESKTGKLFGLEGVSCPNDSESLVEQGDYDLLVECTTSSLYSSAPIARAIKKALDRGKAVVTCNSTMVYRHYFELKELAECKGGALLFDSAVVAGTPIFSYVRHFLPAVKVSACYGVLNGTANYVLEMMEDGATLDEAVMEAVRKGFAEKDPLLDIEGTDSAIKASIIAQALMDAPFQALDDMIIEGIRNVTPDMLRKAKKEGGRVKLVANIRRGSSSVEISVKPEIIPSENPVSKLRGASKGVIITTDLAGEVYLASDGFGPRQMAYGLLRDSIEAGSQKMGPCN</sequence>
<proteinExistence type="inferred from homology"/>
<dbReference type="InterPro" id="IPR001342">
    <property type="entry name" value="HDH_cat"/>
</dbReference>
<comment type="pathway">
    <text evidence="2 12">Amino-acid biosynthesis; L-methionine biosynthesis via de novo pathway; L-homoserine from L-aspartate: step 3/3.</text>
</comment>
<dbReference type="InterPro" id="IPR019811">
    <property type="entry name" value="HDH_CS"/>
</dbReference>
<dbReference type="FunFam" id="3.30.360.10:FF:000005">
    <property type="entry name" value="Homoserine dehydrogenase"/>
    <property type="match status" value="1"/>
</dbReference>
<evidence type="ECO:0000259" key="14">
    <source>
        <dbReference type="Pfam" id="PF00742"/>
    </source>
</evidence>
<dbReference type="Gene3D" id="3.40.50.720">
    <property type="entry name" value="NAD(P)-binding Rossmann-like Domain"/>
    <property type="match status" value="1"/>
</dbReference>
<reference evidence="17" key="1">
    <citation type="submission" date="2011-10" db="EMBL/GenBank/DDBJ databases">
        <title>The complete genome of chromosome of Thermovirga lienii DSM 17291.</title>
        <authorList>
            <consortium name="US DOE Joint Genome Institute (JGI-PGF)"/>
            <person name="Lucas S."/>
            <person name="Copeland A."/>
            <person name="Lapidus A."/>
            <person name="Glavina del Rio T."/>
            <person name="Dalin E."/>
            <person name="Tice H."/>
            <person name="Bruce D."/>
            <person name="Goodwin L."/>
            <person name="Pitluck S."/>
            <person name="Peters L."/>
            <person name="Mikhailova N."/>
            <person name="Saunders E."/>
            <person name="Kyrpides N."/>
            <person name="Mavromatis K."/>
            <person name="Ivanova N."/>
            <person name="Last F.I."/>
            <person name="Brettin T."/>
            <person name="Detter J.C."/>
            <person name="Han C."/>
            <person name="Larimer F."/>
            <person name="Land M."/>
            <person name="Hauser L."/>
            <person name="Markowitz V."/>
            <person name="Cheng J.-F."/>
            <person name="Hugenholtz P."/>
            <person name="Woyke T."/>
            <person name="Wu D."/>
            <person name="Spring S."/>
            <person name="Schroeder M."/>
            <person name="Brambilla E.-M."/>
            <person name="Klenk H.-P."/>
            <person name="Eisen J.A."/>
        </authorList>
    </citation>
    <scope>NUCLEOTIDE SEQUENCE [LARGE SCALE GENOMIC DNA]</scope>
    <source>
        <strain evidence="17">ATCC BAA-1197 / DSM 17291 / Cas60314</strain>
    </source>
</reference>
<name>G7V7J4_THELD</name>
<feature type="active site" description="Proton donor" evidence="10">
    <location>
        <position position="226"/>
    </location>
</feature>
<organism evidence="16 17">
    <name type="scientific">Thermovirga lienii (strain ATCC BAA-1197 / DSM 17291 / Cas60314)</name>
    <dbReference type="NCBI Taxonomy" id="580340"/>
    <lineage>
        <taxon>Bacteria</taxon>
        <taxon>Thermotogati</taxon>
        <taxon>Synergistota</taxon>
        <taxon>Synergistia</taxon>
        <taxon>Synergistales</taxon>
        <taxon>Thermovirgaceae</taxon>
        <taxon>Thermovirga</taxon>
    </lineage>
</organism>
<evidence type="ECO:0000313" key="17">
    <source>
        <dbReference type="Proteomes" id="UP000005868"/>
    </source>
</evidence>
<dbReference type="InterPro" id="IPR005106">
    <property type="entry name" value="Asp/hSer_DH_NAD-bd"/>
</dbReference>
<accession>G7V7J4</accession>
<dbReference type="PANTHER" id="PTHR43331">
    <property type="entry name" value="HOMOSERINE DEHYDROGENASE"/>
    <property type="match status" value="1"/>
</dbReference>
<keyword evidence="7 12" id="KW-0791">Threonine biosynthesis</keyword>
<evidence type="ECO:0000256" key="6">
    <source>
        <dbReference type="ARBA" id="ARBA00022605"/>
    </source>
</evidence>
<dbReference type="HOGENOM" id="CLU_009116_1_2_0"/>
<dbReference type="UniPathway" id="UPA00051">
    <property type="reaction ID" value="UER00465"/>
</dbReference>
<dbReference type="PANTHER" id="PTHR43331:SF1">
    <property type="entry name" value="HOMOSERINE DEHYDROGENASE"/>
    <property type="match status" value="1"/>
</dbReference>
<dbReference type="EC" id="1.1.1.3" evidence="4 12"/>
<evidence type="ECO:0000256" key="13">
    <source>
        <dbReference type="RuleBase" id="RU004171"/>
    </source>
</evidence>
<dbReference type="STRING" id="580340.Tlie_0421"/>
<comment type="pathway">
    <text evidence="1 12">Amino-acid biosynthesis; L-threonine biosynthesis; L-threonine from L-aspartate: step 3/5.</text>
</comment>
<keyword evidence="6 12" id="KW-0028">Amino-acid biosynthesis</keyword>
<comment type="similarity">
    <text evidence="3 13">Belongs to the homoserine dehydrogenase family.</text>
</comment>
<evidence type="ECO:0000256" key="5">
    <source>
        <dbReference type="ARBA" id="ARBA00013376"/>
    </source>
</evidence>
<evidence type="ECO:0000313" key="16">
    <source>
        <dbReference type="EMBL" id="AER66156.1"/>
    </source>
</evidence>